<evidence type="ECO:0000256" key="8">
    <source>
        <dbReference type="ARBA" id="ARBA00048045"/>
    </source>
</evidence>
<dbReference type="GO" id="GO:0052717">
    <property type="term" value="F:tRNA-specific adenosine-34 deaminase activity"/>
    <property type="evidence" value="ECO:0007669"/>
    <property type="project" value="UniProtKB-EC"/>
</dbReference>
<evidence type="ECO:0000256" key="4">
    <source>
        <dbReference type="ARBA" id="ARBA00022694"/>
    </source>
</evidence>
<evidence type="ECO:0000313" key="10">
    <source>
        <dbReference type="EMBL" id="KAF2431253.1"/>
    </source>
</evidence>
<evidence type="ECO:0000256" key="3">
    <source>
        <dbReference type="ARBA" id="ARBA00012740"/>
    </source>
</evidence>
<accession>A0A9P4NTU2</accession>
<dbReference type="GO" id="GO:0005737">
    <property type="term" value="C:cytoplasm"/>
    <property type="evidence" value="ECO:0007669"/>
    <property type="project" value="TreeGrafter"/>
</dbReference>
<evidence type="ECO:0000256" key="5">
    <source>
        <dbReference type="ARBA" id="ARBA00022723"/>
    </source>
</evidence>
<gene>
    <name evidence="10" type="ORF">EJ08DRAFT_696639</name>
</gene>
<name>A0A9P4NTU2_9PEZI</name>
<evidence type="ECO:0000259" key="9">
    <source>
        <dbReference type="PROSITE" id="PS51747"/>
    </source>
</evidence>
<dbReference type="GO" id="GO:0008270">
    <property type="term" value="F:zinc ion binding"/>
    <property type="evidence" value="ECO:0007669"/>
    <property type="project" value="InterPro"/>
</dbReference>
<dbReference type="PROSITE" id="PS00903">
    <property type="entry name" value="CYT_DCMP_DEAMINASES_1"/>
    <property type="match status" value="1"/>
</dbReference>
<protein>
    <recommendedName>
        <fullName evidence="3">tRNA(adenine(34)) deaminase</fullName>
        <ecNumber evidence="3">3.5.4.33</ecNumber>
    </recommendedName>
</protein>
<comment type="catalytic activity">
    <reaction evidence="8">
        <text>adenosine(34) in tRNA + H2O + H(+) = inosine(34) in tRNA + NH4(+)</text>
        <dbReference type="Rhea" id="RHEA:43168"/>
        <dbReference type="Rhea" id="RHEA-COMP:10373"/>
        <dbReference type="Rhea" id="RHEA-COMP:10374"/>
        <dbReference type="ChEBI" id="CHEBI:15377"/>
        <dbReference type="ChEBI" id="CHEBI:15378"/>
        <dbReference type="ChEBI" id="CHEBI:28938"/>
        <dbReference type="ChEBI" id="CHEBI:74411"/>
        <dbReference type="ChEBI" id="CHEBI:82852"/>
        <dbReference type="EC" id="3.5.4.33"/>
    </reaction>
</comment>
<keyword evidence="5" id="KW-0479">Metal-binding</keyword>
<organism evidence="10 11">
    <name type="scientific">Tothia fuscella</name>
    <dbReference type="NCBI Taxonomy" id="1048955"/>
    <lineage>
        <taxon>Eukaryota</taxon>
        <taxon>Fungi</taxon>
        <taxon>Dikarya</taxon>
        <taxon>Ascomycota</taxon>
        <taxon>Pezizomycotina</taxon>
        <taxon>Dothideomycetes</taxon>
        <taxon>Pleosporomycetidae</taxon>
        <taxon>Venturiales</taxon>
        <taxon>Cylindrosympodiaceae</taxon>
        <taxon>Tothia</taxon>
    </lineage>
</organism>
<dbReference type="PROSITE" id="PS51747">
    <property type="entry name" value="CYT_DCMP_DEAMINASES_2"/>
    <property type="match status" value="1"/>
</dbReference>
<evidence type="ECO:0000256" key="1">
    <source>
        <dbReference type="ARBA" id="ARBA00001947"/>
    </source>
</evidence>
<dbReference type="EMBL" id="MU007033">
    <property type="protein sequence ID" value="KAF2431253.1"/>
    <property type="molecule type" value="Genomic_DNA"/>
</dbReference>
<dbReference type="AlphaFoldDB" id="A0A9P4NTU2"/>
<reference evidence="10" key="1">
    <citation type="journal article" date="2020" name="Stud. Mycol.">
        <title>101 Dothideomycetes genomes: a test case for predicting lifestyles and emergence of pathogens.</title>
        <authorList>
            <person name="Haridas S."/>
            <person name="Albert R."/>
            <person name="Binder M."/>
            <person name="Bloem J."/>
            <person name="Labutti K."/>
            <person name="Salamov A."/>
            <person name="Andreopoulos B."/>
            <person name="Baker S."/>
            <person name="Barry K."/>
            <person name="Bills G."/>
            <person name="Bluhm B."/>
            <person name="Cannon C."/>
            <person name="Castanera R."/>
            <person name="Culley D."/>
            <person name="Daum C."/>
            <person name="Ezra D."/>
            <person name="Gonzalez J."/>
            <person name="Henrissat B."/>
            <person name="Kuo A."/>
            <person name="Liang C."/>
            <person name="Lipzen A."/>
            <person name="Lutzoni F."/>
            <person name="Magnuson J."/>
            <person name="Mondo S."/>
            <person name="Nolan M."/>
            <person name="Ohm R."/>
            <person name="Pangilinan J."/>
            <person name="Park H.-J."/>
            <person name="Ramirez L."/>
            <person name="Alfaro M."/>
            <person name="Sun H."/>
            <person name="Tritt A."/>
            <person name="Yoshinaga Y."/>
            <person name="Zwiers L.-H."/>
            <person name="Turgeon B."/>
            <person name="Goodwin S."/>
            <person name="Spatafora J."/>
            <person name="Crous P."/>
            <person name="Grigoriev I."/>
        </authorList>
    </citation>
    <scope>NUCLEOTIDE SEQUENCE</scope>
    <source>
        <strain evidence="10">CBS 130266</strain>
    </source>
</reference>
<dbReference type="PANTHER" id="PTHR11079">
    <property type="entry name" value="CYTOSINE DEAMINASE FAMILY MEMBER"/>
    <property type="match status" value="1"/>
</dbReference>
<dbReference type="Proteomes" id="UP000800235">
    <property type="component" value="Unassembled WGS sequence"/>
</dbReference>
<dbReference type="SUPFAM" id="SSF53927">
    <property type="entry name" value="Cytidine deaminase-like"/>
    <property type="match status" value="1"/>
</dbReference>
<proteinExistence type="inferred from homology"/>
<keyword evidence="7" id="KW-0862">Zinc</keyword>
<dbReference type="OrthoDB" id="1701769at2759"/>
<dbReference type="CDD" id="cd01285">
    <property type="entry name" value="nucleoside_deaminase"/>
    <property type="match status" value="1"/>
</dbReference>
<dbReference type="GO" id="GO:0052718">
    <property type="term" value="C:tRNA-specific adenosine-34 deaminase complex"/>
    <property type="evidence" value="ECO:0007669"/>
    <property type="project" value="UniProtKB-ARBA"/>
</dbReference>
<dbReference type="Gene3D" id="3.40.140.10">
    <property type="entry name" value="Cytidine Deaminase, domain 2"/>
    <property type="match status" value="1"/>
</dbReference>
<sequence>MDVPGDLQKHEGFMREAINMAELALASDETPVGCIFVCDGEIIGRGMNDTNKSLNGTRHAEFMALSQILQQHPPSILPKTDLYVTVEPCIMCASALRQFGIRSVYFGCHNDRFGGTGGVLNIHDDEGVDPKYPVYGGIFREEAIMLLRRFYVQENVKAPNPTTKGTRELKTEIEYFHGEKSTS</sequence>
<dbReference type="PANTHER" id="PTHR11079:SF149">
    <property type="entry name" value="TRNA-SPECIFIC ADENOSINE DEAMINASE 2"/>
    <property type="match status" value="1"/>
</dbReference>
<keyword evidence="4" id="KW-0819">tRNA processing</keyword>
<dbReference type="InterPro" id="IPR002125">
    <property type="entry name" value="CMP_dCMP_dom"/>
</dbReference>
<dbReference type="GO" id="GO:0005634">
    <property type="term" value="C:nucleus"/>
    <property type="evidence" value="ECO:0007669"/>
    <property type="project" value="TreeGrafter"/>
</dbReference>
<dbReference type="GO" id="GO:0002100">
    <property type="term" value="P:tRNA wobble adenosine to inosine editing"/>
    <property type="evidence" value="ECO:0007669"/>
    <property type="project" value="TreeGrafter"/>
</dbReference>
<feature type="domain" description="CMP/dCMP-type deaminase" evidence="9">
    <location>
        <begin position="8"/>
        <end position="120"/>
    </location>
</feature>
<evidence type="ECO:0000256" key="6">
    <source>
        <dbReference type="ARBA" id="ARBA00022801"/>
    </source>
</evidence>
<evidence type="ECO:0000256" key="7">
    <source>
        <dbReference type="ARBA" id="ARBA00022833"/>
    </source>
</evidence>
<evidence type="ECO:0000313" key="11">
    <source>
        <dbReference type="Proteomes" id="UP000800235"/>
    </source>
</evidence>
<dbReference type="EC" id="3.5.4.33" evidence="3"/>
<keyword evidence="11" id="KW-1185">Reference proteome</keyword>
<dbReference type="InterPro" id="IPR016193">
    <property type="entry name" value="Cytidine_deaminase-like"/>
</dbReference>
<dbReference type="Pfam" id="PF00383">
    <property type="entry name" value="dCMP_cyt_deam_1"/>
    <property type="match status" value="1"/>
</dbReference>
<comment type="cofactor">
    <cofactor evidence="1">
        <name>Zn(2+)</name>
        <dbReference type="ChEBI" id="CHEBI:29105"/>
    </cofactor>
</comment>
<dbReference type="InterPro" id="IPR016192">
    <property type="entry name" value="APOBEC/CMP_deaminase_Zn-bd"/>
</dbReference>
<dbReference type="FunFam" id="3.40.140.10:FF:000039">
    <property type="entry name" value="tRNA-specific adenosine deaminase"/>
    <property type="match status" value="1"/>
</dbReference>
<comment type="caution">
    <text evidence="10">The sequence shown here is derived from an EMBL/GenBank/DDBJ whole genome shotgun (WGS) entry which is preliminary data.</text>
</comment>
<evidence type="ECO:0000256" key="2">
    <source>
        <dbReference type="ARBA" id="ARBA00010669"/>
    </source>
</evidence>
<comment type="similarity">
    <text evidence="2">Belongs to the cytidine and deoxycytidylate deaminase family. ADAT2 subfamily.</text>
</comment>
<keyword evidence="6" id="KW-0378">Hydrolase</keyword>